<dbReference type="Pfam" id="PF12771">
    <property type="entry name" value="SusD-like_2"/>
    <property type="match status" value="1"/>
</dbReference>
<keyword evidence="3" id="KW-1185">Reference proteome</keyword>
<name>A0ABS3BJV9_9BACT</name>
<dbReference type="Proteomes" id="UP000664698">
    <property type="component" value="Unassembled WGS sequence"/>
</dbReference>
<dbReference type="EMBL" id="JAFKCW010000001">
    <property type="protein sequence ID" value="MBN7799267.1"/>
    <property type="molecule type" value="Genomic_DNA"/>
</dbReference>
<evidence type="ECO:0000313" key="3">
    <source>
        <dbReference type="Proteomes" id="UP000664698"/>
    </source>
</evidence>
<proteinExistence type="predicted"/>
<feature type="signal peptide" evidence="1">
    <location>
        <begin position="1"/>
        <end position="23"/>
    </location>
</feature>
<accession>A0ABS3BJV9</accession>
<reference evidence="2 3" key="1">
    <citation type="submission" date="2021-03" db="EMBL/GenBank/DDBJ databases">
        <title>novel species isolated from a fishpond in China.</title>
        <authorList>
            <person name="Lu H."/>
            <person name="Cai Z."/>
        </authorList>
    </citation>
    <scope>NUCLEOTIDE SEQUENCE [LARGE SCALE GENOMIC DNA]</scope>
    <source>
        <strain evidence="2 3">JCM 31546</strain>
    </source>
</reference>
<dbReference type="PROSITE" id="PS51257">
    <property type="entry name" value="PROKAR_LIPOPROTEIN"/>
    <property type="match status" value="1"/>
</dbReference>
<feature type="chain" id="PRO_5045835112" evidence="1">
    <location>
        <begin position="24"/>
        <end position="504"/>
    </location>
</feature>
<dbReference type="SUPFAM" id="SSF48452">
    <property type="entry name" value="TPR-like"/>
    <property type="match status" value="1"/>
</dbReference>
<evidence type="ECO:0000313" key="2">
    <source>
        <dbReference type="EMBL" id="MBN7799267.1"/>
    </source>
</evidence>
<comment type="caution">
    <text evidence="2">The sequence shown here is derived from an EMBL/GenBank/DDBJ whole genome shotgun (WGS) entry which is preliminary data.</text>
</comment>
<dbReference type="InterPro" id="IPR011990">
    <property type="entry name" value="TPR-like_helical_dom_sf"/>
</dbReference>
<protein>
    <submittedName>
        <fullName evidence="2">SusD/RagB family nutrient-binding outer membrane lipoprotein</fullName>
    </submittedName>
</protein>
<organism evidence="2 3">
    <name type="scientific">Algoriphagus aestuariicola</name>
    <dbReference type="NCBI Taxonomy" id="1852016"/>
    <lineage>
        <taxon>Bacteria</taxon>
        <taxon>Pseudomonadati</taxon>
        <taxon>Bacteroidota</taxon>
        <taxon>Cytophagia</taxon>
        <taxon>Cytophagales</taxon>
        <taxon>Cyclobacteriaceae</taxon>
        <taxon>Algoriphagus</taxon>
    </lineage>
</organism>
<sequence>MKKTYIYLAFLTLCVLASSCDEGFDELNTNKVRATTLDPIIQLNAASLGLAYPTATVIYEVGVVQQVISPNSGVLTGANYNQDNRASTQVNWQNYYQNVIKNTGDVIDRTKDDAAYSNVYNMARIVQAHAFMILTDSYGSVPFTEAGRGYSDQIFFPSYDTQESIYPRIIQELEEAGAALSLTGKIETADILFKGNIPQWKAYANSLLLRAGMRLVNVDPATAQQVVTKAAPGVILSNDGNALIAHDANYTNPIGFMLNSTEASNFFLAEPFVNHLKTTGDPRLRAIAVTYVGAKSGPEQTPENASFDPAIQVGMPMGNDNAGAVKAAADAGLASFYEFSQVDRRRITKLQSPSFLVTASQNLLLLAEARVRGWITAGTAEEYYENAVAAHMNQISSIDPASTIPQAAIDQYLAANPFDPARALEQINTQYWISSFLNGPEAFANFRRSGFPVLEENPFPGREVPFINRLTYPNSEISVNGENVGAAISAQGPDDLATKVWWHK</sequence>
<dbReference type="InterPro" id="IPR041662">
    <property type="entry name" value="SusD-like_2"/>
</dbReference>
<evidence type="ECO:0000256" key="1">
    <source>
        <dbReference type="SAM" id="SignalP"/>
    </source>
</evidence>
<dbReference type="RefSeq" id="WP_206567270.1">
    <property type="nucleotide sequence ID" value="NZ_JAFKCW010000001.1"/>
</dbReference>
<keyword evidence="1" id="KW-0732">Signal</keyword>
<gene>
    <name evidence="2" type="ORF">J0A67_00265</name>
</gene>
<dbReference type="Gene3D" id="1.25.40.390">
    <property type="match status" value="1"/>
</dbReference>
<keyword evidence="2" id="KW-0449">Lipoprotein</keyword>